<keyword evidence="2" id="KW-0479">Metal-binding</keyword>
<feature type="region of interest" description="Disordered" evidence="7">
    <location>
        <begin position="1"/>
        <end position="21"/>
    </location>
</feature>
<dbReference type="InterPro" id="IPR012784">
    <property type="entry name" value="DksA_RNA_pol-bd"/>
</dbReference>
<comment type="caution">
    <text evidence="10">The sequence shown here is derived from an EMBL/GenBank/DDBJ whole genome shotgun (WGS) entry which is preliminary data.</text>
</comment>
<dbReference type="AlphaFoldDB" id="A0A1R4I4T1"/>
<evidence type="ECO:0000259" key="9">
    <source>
        <dbReference type="Pfam" id="PF21157"/>
    </source>
</evidence>
<accession>A0A1R4I4T1</accession>
<dbReference type="InterPro" id="IPR020458">
    <property type="entry name" value="Znf_DskA_TraR_CS"/>
</dbReference>
<dbReference type="InterPro" id="IPR000962">
    <property type="entry name" value="Znf_DskA_TraR"/>
</dbReference>
<sequence>MNKPTTTVSTHRELPDKAREANVRDMPACDYMNDEQLAFFRQRLLDERLEIQAHLKEMKEAIASHERDSDEADQASFEEELRLSLRQADRESRLVNNIDAALRRIDNGDYGYCDETGEPIGIARLLFRPTARLCIEAKERQESQENHYRKARWE</sequence>
<name>A0A1R4I4T1_9GAMM</name>
<dbReference type="InterPro" id="IPR037187">
    <property type="entry name" value="DnaK_N"/>
</dbReference>
<evidence type="ECO:0000313" key="11">
    <source>
        <dbReference type="Proteomes" id="UP000196331"/>
    </source>
</evidence>
<dbReference type="RefSeq" id="WP_419866538.1">
    <property type="nucleotide sequence ID" value="NZ_FUKM01000057.1"/>
</dbReference>
<protein>
    <submittedName>
        <fullName evidence="10">C4-type zinc finger protein, DksA/TraR family</fullName>
    </submittedName>
</protein>
<evidence type="ECO:0000256" key="2">
    <source>
        <dbReference type="ARBA" id="ARBA00022723"/>
    </source>
</evidence>
<keyword evidence="6" id="KW-0175">Coiled coil</keyword>
<feature type="compositionally biased region" description="Basic and acidic residues" evidence="7">
    <location>
        <begin position="10"/>
        <end position="21"/>
    </location>
</feature>
<evidence type="ECO:0000256" key="3">
    <source>
        <dbReference type="ARBA" id="ARBA00022771"/>
    </source>
</evidence>
<dbReference type="SUPFAM" id="SSF57716">
    <property type="entry name" value="Glucocorticoid receptor-like (DNA-binding domain)"/>
    <property type="match status" value="1"/>
</dbReference>
<feature type="zinc finger region" description="dksA C4-type" evidence="5">
    <location>
        <begin position="113"/>
        <end position="137"/>
    </location>
</feature>
<evidence type="ECO:0000256" key="5">
    <source>
        <dbReference type="PROSITE-ProRule" id="PRU00510"/>
    </source>
</evidence>
<dbReference type="NCBIfam" id="TIGR02420">
    <property type="entry name" value="dksA"/>
    <property type="match status" value="1"/>
</dbReference>
<reference evidence="10 11" key="1">
    <citation type="submission" date="2017-02" db="EMBL/GenBank/DDBJ databases">
        <authorList>
            <person name="Dridi B."/>
        </authorList>
    </citation>
    <scope>NUCLEOTIDE SEQUENCE [LARGE SCALE GENOMIC DNA]</scope>
    <source>
        <strain evidence="10 11">JB380</strain>
    </source>
</reference>
<dbReference type="EMBL" id="FUKM01000057">
    <property type="protein sequence ID" value="SJN14739.1"/>
    <property type="molecule type" value="Genomic_DNA"/>
</dbReference>
<keyword evidence="4" id="KW-0862">Zinc</keyword>
<dbReference type="Pfam" id="PF21157">
    <property type="entry name" value="DksA_N"/>
    <property type="match status" value="1"/>
</dbReference>
<keyword evidence="1" id="KW-0963">Cytoplasm</keyword>
<evidence type="ECO:0000256" key="1">
    <source>
        <dbReference type="ARBA" id="ARBA00022490"/>
    </source>
</evidence>
<gene>
    <name evidence="10" type="ORF">CZ787_16650</name>
</gene>
<evidence type="ECO:0000259" key="8">
    <source>
        <dbReference type="Pfam" id="PF01258"/>
    </source>
</evidence>
<evidence type="ECO:0000313" key="10">
    <source>
        <dbReference type="EMBL" id="SJN14739.1"/>
    </source>
</evidence>
<keyword evidence="3" id="KW-0863">Zinc-finger</keyword>
<evidence type="ECO:0000256" key="6">
    <source>
        <dbReference type="SAM" id="Coils"/>
    </source>
</evidence>
<dbReference type="PANTHER" id="PTHR33823">
    <property type="entry name" value="RNA POLYMERASE-BINDING TRANSCRIPTION FACTOR DKSA-RELATED"/>
    <property type="match status" value="1"/>
</dbReference>
<dbReference type="GO" id="GO:0008270">
    <property type="term" value="F:zinc ion binding"/>
    <property type="evidence" value="ECO:0007669"/>
    <property type="project" value="UniProtKB-KW"/>
</dbReference>
<dbReference type="Pfam" id="PF01258">
    <property type="entry name" value="zf-dskA_traR"/>
    <property type="match status" value="1"/>
</dbReference>
<feature type="coiled-coil region" evidence="6">
    <location>
        <begin position="41"/>
        <end position="75"/>
    </location>
</feature>
<dbReference type="PROSITE" id="PS51128">
    <property type="entry name" value="ZF_DKSA_2"/>
    <property type="match status" value="1"/>
</dbReference>
<dbReference type="PANTHER" id="PTHR33823:SF2">
    <property type="entry name" value="RNA POLYMERASE-BINDING TRANSCRIPTION FACTOR DKSA"/>
    <property type="match status" value="1"/>
</dbReference>
<evidence type="ECO:0000256" key="7">
    <source>
        <dbReference type="SAM" id="MobiDB-lite"/>
    </source>
</evidence>
<feature type="domain" description="Zinc finger DksA/TraR C4-type" evidence="8">
    <location>
        <begin position="108"/>
        <end position="142"/>
    </location>
</feature>
<dbReference type="Gene3D" id="1.20.120.910">
    <property type="entry name" value="DksA, coiled-coil domain"/>
    <property type="match status" value="1"/>
</dbReference>
<feature type="domain" description="DnaK suppressor protein DksA N-terminal" evidence="9">
    <location>
        <begin position="36"/>
        <end position="105"/>
    </location>
</feature>
<dbReference type="PROSITE" id="PS01102">
    <property type="entry name" value="ZF_DKSA_1"/>
    <property type="match status" value="1"/>
</dbReference>
<proteinExistence type="predicted"/>
<dbReference type="SUPFAM" id="SSF109635">
    <property type="entry name" value="DnaK suppressor protein DksA, alpha-hairpin domain"/>
    <property type="match status" value="1"/>
</dbReference>
<dbReference type="Proteomes" id="UP000196331">
    <property type="component" value="Unassembled WGS sequence"/>
</dbReference>
<dbReference type="InterPro" id="IPR048489">
    <property type="entry name" value="DksA_N"/>
</dbReference>
<evidence type="ECO:0000256" key="4">
    <source>
        <dbReference type="ARBA" id="ARBA00022833"/>
    </source>
</evidence>
<organism evidence="10 11">
    <name type="scientific">Halomonas citrativorans</name>
    <dbReference type="NCBI Taxonomy" id="2742612"/>
    <lineage>
        <taxon>Bacteria</taxon>
        <taxon>Pseudomonadati</taxon>
        <taxon>Pseudomonadota</taxon>
        <taxon>Gammaproteobacteria</taxon>
        <taxon>Oceanospirillales</taxon>
        <taxon>Halomonadaceae</taxon>
        <taxon>Halomonas</taxon>
    </lineage>
</organism>